<evidence type="ECO:0000256" key="5">
    <source>
        <dbReference type="ARBA" id="ARBA00022490"/>
    </source>
</evidence>
<keyword evidence="20" id="KW-0539">Nucleus</keyword>
<dbReference type="Pfam" id="PF23570">
    <property type="entry name" value="PHD_P300"/>
    <property type="match status" value="1"/>
</dbReference>
<evidence type="ECO:0000256" key="22">
    <source>
        <dbReference type="ARBA" id="ARBA00047411"/>
    </source>
</evidence>
<dbReference type="PROSITE" id="PS50134">
    <property type="entry name" value="ZF_TAZ"/>
    <property type="match status" value="2"/>
</dbReference>
<feature type="compositionally biased region" description="Polar residues" evidence="27">
    <location>
        <begin position="949"/>
        <end position="964"/>
    </location>
</feature>
<feature type="domain" description="ZZ-type" evidence="30">
    <location>
        <begin position="1926"/>
        <end position="1974"/>
    </location>
</feature>
<evidence type="ECO:0000256" key="23">
    <source>
        <dbReference type="ARBA" id="ARBA00048017"/>
    </source>
</evidence>
<feature type="region of interest" description="Disordered" evidence="27">
    <location>
        <begin position="2353"/>
        <end position="2475"/>
    </location>
</feature>
<feature type="compositionally biased region" description="Low complexity" evidence="27">
    <location>
        <begin position="2599"/>
        <end position="2609"/>
    </location>
</feature>
<keyword evidence="13" id="KW-0832">Ubl conjugation</keyword>
<feature type="region of interest" description="Disordered" evidence="27">
    <location>
        <begin position="46"/>
        <end position="71"/>
    </location>
</feature>
<feature type="compositionally biased region" description="Low complexity" evidence="27">
    <location>
        <begin position="2353"/>
        <end position="2424"/>
    </location>
</feature>
<feature type="zinc finger region" description="TAZ-type" evidence="25">
    <location>
        <begin position="1989"/>
        <end position="2070"/>
    </location>
</feature>
<feature type="domain" description="CBP/p300-type HAT" evidence="32">
    <location>
        <begin position="1541"/>
        <end position="1924"/>
    </location>
</feature>
<evidence type="ECO:0000256" key="14">
    <source>
        <dbReference type="ARBA" id="ARBA00022853"/>
    </source>
</evidence>
<dbReference type="SMART" id="SM01250">
    <property type="entry name" value="KAT11"/>
    <property type="match status" value="1"/>
</dbReference>
<comment type="catalytic activity">
    <reaction evidence="22">
        <text>(S)-lactoyl-CoA + L-lysyl-[protein] = N(6)-[(S)-lactoyl]-L-lysyl-[protein] + CoA + H(+)</text>
        <dbReference type="Rhea" id="RHEA:61996"/>
        <dbReference type="Rhea" id="RHEA-COMP:9752"/>
        <dbReference type="Rhea" id="RHEA-COMP:19466"/>
        <dbReference type="ChEBI" id="CHEBI:15378"/>
        <dbReference type="ChEBI" id="CHEBI:29969"/>
        <dbReference type="ChEBI" id="CHEBI:57287"/>
        <dbReference type="ChEBI" id="CHEBI:231527"/>
        <dbReference type="ChEBI" id="CHEBI:231528"/>
    </reaction>
    <physiologicalReaction direction="left-to-right" evidence="22">
        <dbReference type="Rhea" id="RHEA:61997"/>
    </physiologicalReaction>
</comment>
<feature type="region of interest" description="Disordered" evidence="27">
    <location>
        <begin position="843"/>
        <end position="1027"/>
    </location>
</feature>
<feature type="compositionally biased region" description="Polar residues" evidence="27">
    <location>
        <begin position="1977"/>
        <end position="1991"/>
    </location>
</feature>
<evidence type="ECO:0000256" key="6">
    <source>
        <dbReference type="ARBA" id="ARBA00022499"/>
    </source>
</evidence>
<evidence type="ECO:0000256" key="27">
    <source>
        <dbReference type="SAM" id="MobiDB-lite"/>
    </source>
</evidence>
<evidence type="ECO:0000313" key="33">
    <source>
        <dbReference type="EMBL" id="CAH1717387.1"/>
    </source>
</evidence>
<evidence type="ECO:0000256" key="18">
    <source>
        <dbReference type="ARBA" id="ARBA00023159"/>
    </source>
</evidence>
<name>A0A9P0IV70_9DIPT</name>
<evidence type="ECO:0000256" key="20">
    <source>
        <dbReference type="ARBA" id="ARBA00023242"/>
    </source>
</evidence>
<evidence type="ECO:0000313" key="34">
    <source>
        <dbReference type="Proteomes" id="UP001153620"/>
    </source>
</evidence>
<keyword evidence="11 26" id="KW-0863">Zinc-finger</keyword>
<dbReference type="Pfam" id="PF00439">
    <property type="entry name" value="Bromodomain"/>
    <property type="match status" value="1"/>
</dbReference>
<dbReference type="Gene3D" id="3.30.40.10">
    <property type="entry name" value="Zinc/RING finger domain, C3HC4 (zinc finger)"/>
    <property type="match status" value="1"/>
</dbReference>
<dbReference type="SUPFAM" id="SSF57933">
    <property type="entry name" value="TAZ domain"/>
    <property type="match status" value="2"/>
</dbReference>
<keyword evidence="21" id="KW-0012">Acyltransferase</keyword>
<dbReference type="PRINTS" id="PR00503">
    <property type="entry name" value="BROMODOMAIN"/>
</dbReference>
<evidence type="ECO:0000256" key="9">
    <source>
        <dbReference type="ARBA" id="ARBA00022723"/>
    </source>
</evidence>
<keyword evidence="5" id="KW-0963">Cytoplasm</keyword>
<dbReference type="SUPFAM" id="SSF47370">
    <property type="entry name" value="Bromodomain"/>
    <property type="match status" value="1"/>
</dbReference>
<evidence type="ECO:0000259" key="32">
    <source>
        <dbReference type="PROSITE" id="PS51727"/>
    </source>
</evidence>
<proteinExistence type="predicted"/>
<evidence type="ECO:0000256" key="2">
    <source>
        <dbReference type="ARBA" id="ARBA00004496"/>
    </source>
</evidence>
<dbReference type="Gene3D" id="1.20.1020.10">
    <property type="entry name" value="TAZ domain"/>
    <property type="match status" value="2"/>
</dbReference>
<feature type="region of interest" description="Disordered" evidence="27">
    <location>
        <begin position="472"/>
        <end position="541"/>
    </location>
</feature>
<evidence type="ECO:0000259" key="30">
    <source>
        <dbReference type="PROSITE" id="PS50135"/>
    </source>
</evidence>
<evidence type="ECO:0000256" key="7">
    <source>
        <dbReference type="ARBA" id="ARBA00022553"/>
    </source>
</evidence>
<dbReference type="PROSITE" id="PS01357">
    <property type="entry name" value="ZF_ZZ_1"/>
    <property type="match status" value="1"/>
</dbReference>
<keyword evidence="14" id="KW-0156">Chromatin regulator</keyword>
<feature type="compositionally biased region" description="Basic residues" evidence="27">
    <location>
        <begin position="1810"/>
        <end position="1831"/>
    </location>
</feature>
<dbReference type="SMART" id="SM00291">
    <property type="entry name" value="ZnF_ZZ"/>
    <property type="match status" value="1"/>
</dbReference>
<dbReference type="EC" id="2.3.1.48" evidence="3"/>
<dbReference type="InterPro" id="IPR001487">
    <property type="entry name" value="Bromodomain"/>
</dbReference>
<feature type="region of interest" description="Disordered" evidence="27">
    <location>
        <begin position="2525"/>
        <end position="2633"/>
    </location>
</feature>
<dbReference type="InterPro" id="IPR018359">
    <property type="entry name" value="Bromodomain_CS"/>
</dbReference>
<dbReference type="CDD" id="cd02337">
    <property type="entry name" value="ZZ_CBP"/>
    <property type="match status" value="1"/>
</dbReference>
<keyword evidence="6" id="KW-1017">Isopeptide bond</keyword>
<feature type="compositionally biased region" description="Low complexity" evidence="27">
    <location>
        <begin position="2125"/>
        <end position="2135"/>
    </location>
</feature>
<feature type="compositionally biased region" description="Low complexity" evidence="27">
    <location>
        <begin position="480"/>
        <end position="532"/>
    </location>
</feature>
<dbReference type="InterPro" id="IPR013083">
    <property type="entry name" value="Znf_RING/FYVE/PHD"/>
</dbReference>
<evidence type="ECO:0000256" key="10">
    <source>
        <dbReference type="ARBA" id="ARBA00022737"/>
    </source>
</evidence>
<keyword evidence="7" id="KW-0597">Phosphoprotein</keyword>
<dbReference type="CDD" id="cd05495">
    <property type="entry name" value="Bromo_cbp_like"/>
    <property type="match status" value="1"/>
</dbReference>
<dbReference type="Gene3D" id="1.20.920.10">
    <property type="entry name" value="Bromodomain-like"/>
    <property type="match status" value="1"/>
</dbReference>
<dbReference type="InterPro" id="IPR000433">
    <property type="entry name" value="Znf_ZZ"/>
</dbReference>
<evidence type="ECO:0000256" key="25">
    <source>
        <dbReference type="PROSITE-ProRule" id="PRU00203"/>
    </source>
</evidence>
<feature type="region of interest" description="Disordered" evidence="27">
    <location>
        <begin position="1"/>
        <end position="31"/>
    </location>
</feature>
<keyword evidence="34" id="KW-1185">Reference proteome</keyword>
<dbReference type="Gene3D" id="2.10.110.40">
    <property type="match status" value="1"/>
</dbReference>
<feature type="compositionally biased region" description="Low complexity" evidence="27">
    <location>
        <begin position="1106"/>
        <end position="1138"/>
    </location>
</feature>
<evidence type="ECO:0000256" key="19">
    <source>
        <dbReference type="ARBA" id="ARBA00023163"/>
    </source>
</evidence>
<dbReference type="Pfam" id="PF08214">
    <property type="entry name" value="HAT_KAT11"/>
    <property type="match status" value="1"/>
</dbReference>
<keyword evidence="18" id="KW-0010">Activator</keyword>
<feature type="domain" description="KIX" evidence="31">
    <location>
        <begin position="761"/>
        <end position="840"/>
    </location>
</feature>
<dbReference type="PROSITE" id="PS51727">
    <property type="entry name" value="CBP_P300_HAT"/>
    <property type="match status" value="1"/>
</dbReference>
<keyword evidence="15" id="KW-0007">Acetylation</keyword>
<feature type="region of interest" description="Disordered" evidence="27">
    <location>
        <begin position="572"/>
        <end position="645"/>
    </location>
</feature>
<dbReference type="PROSITE" id="PS50014">
    <property type="entry name" value="BROMODOMAIN_2"/>
    <property type="match status" value="1"/>
</dbReference>
<keyword evidence="19" id="KW-0804">Transcription</keyword>
<feature type="domain" description="Bromo" evidence="28">
    <location>
        <begin position="1312"/>
        <end position="1384"/>
    </location>
</feature>
<feature type="zinc finger region" description="TAZ-type" evidence="25">
    <location>
        <begin position="389"/>
        <end position="470"/>
    </location>
</feature>
<gene>
    <name evidence="33" type="ORF">CHIRRI_LOCUS4880</name>
</gene>
<dbReference type="Gene3D" id="1.10.246.20">
    <property type="entry name" value="Coactivator CBP, KIX domain"/>
    <property type="match status" value="1"/>
</dbReference>
<feature type="compositionally biased region" description="Low complexity" evidence="27">
    <location>
        <begin position="575"/>
        <end position="599"/>
    </location>
</feature>
<feature type="compositionally biased region" description="Low complexity" evidence="27">
    <location>
        <begin position="2154"/>
        <end position="2164"/>
    </location>
</feature>
<reference evidence="33" key="1">
    <citation type="submission" date="2022-01" db="EMBL/GenBank/DDBJ databases">
        <authorList>
            <person name="King R."/>
        </authorList>
    </citation>
    <scope>NUCLEOTIDE SEQUENCE</scope>
</reference>
<keyword evidence="17 24" id="KW-0103">Bromodomain</keyword>
<dbReference type="InterPro" id="IPR043145">
    <property type="entry name" value="Znf_ZZ_sf"/>
</dbReference>
<evidence type="ECO:0000256" key="17">
    <source>
        <dbReference type="ARBA" id="ARBA00023117"/>
    </source>
</evidence>
<dbReference type="InterPro" id="IPR036529">
    <property type="entry name" value="KIX_dom_sf"/>
</dbReference>
<dbReference type="GO" id="GO:0045944">
    <property type="term" value="P:positive regulation of transcription by RNA polymerase II"/>
    <property type="evidence" value="ECO:0007669"/>
    <property type="project" value="UniProtKB-ARBA"/>
</dbReference>
<feature type="compositionally biased region" description="Low complexity" evidence="27">
    <location>
        <begin position="850"/>
        <end position="860"/>
    </location>
</feature>
<dbReference type="GO" id="GO:0005737">
    <property type="term" value="C:cytoplasm"/>
    <property type="evidence" value="ECO:0007669"/>
    <property type="project" value="UniProtKB-SubCell"/>
</dbReference>
<evidence type="ECO:0000256" key="24">
    <source>
        <dbReference type="PROSITE-ProRule" id="PRU00035"/>
    </source>
</evidence>
<feature type="compositionally biased region" description="Low complexity" evidence="27">
    <location>
        <begin position="1041"/>
        <end position="1054"/>
    </location>
</feature>
<evidence type="ECO:0000259" key="29">
    <source>
        <dbReference type="PROSITE" id="PS50134"/>
    </source>
</evidence>
<feature type="region of interest" description="Disordered" evidence="27">
    <location>
        <begin position="1041"/>
        <end position="1170"/>
    </location>
</feature>
<dbReference type="FunFam" id="3.30.60.90:FF:000003">
    <property type="entry name" value="E1A binding protein p300"/>
    <property type="match status" value="1"/>
</dbReference>
<dbReference type="GO" id="GO:0031490">
    <property type="term" value="F:chromatin DNA binding"/>
    <property type="evidence" value="ECO:0007669"/>
    <property type="project" value="TreeGrafter"/>
</dbReference>
<dbReference type="InterPro" id="IPR056484">
    <property type="entry name" value="PHD_P300"/>
</dbReference>
<keyword evidence="8" id="KW-0808">Transferase</keyword>
<dbReference type="InterPro" id="IPR013178">
    <property type="entry name" value="Histone_AcTrfase_Rtt109/CBP"/>
</dbReference>
<dbReference type="PROSITE" id="PS50952">
    <property type="entry name" value="KIX"/>
    <property type="match status" value="1"/>
</dbReference>
<evidence type="ECO:0000256" key="4">
    <source>
        <dbReference type="ARBA" id="ARBA00022481"/>
    </source>
</evidence>
<organism evidence="33 34">
    <name type="scientific">Chironomus riparius</name>
    <dbReference type="NCBI Taxonomy" id="315576"/>
    <lineage>
        <taxon>Eukaryota</taxon>
        <taxon>Metazoa</taxon>
        <taxon>Ecdysozoa</taxon>
        <taxon>Arthropoda</taxon>
        <taxon>Hexapoda</taxon>
        <taxon>Insecta</taxon>
        <taxon>Pterygota</taxon>
        <taxon>Neoptera</taxon>
        <taxon>Endopterygota</taxon>
        <taxon>Diptera</taxon>
        <taxon>Nematocera</taxon>
        <taxon>Chironomoidea</taxon>
        <taxon>Chironomidae</taxon>
        <taxon>Chironominae</taxon>
        <taxon>Chironomus</taxon>
    </lineage>
</organism>
<dbReference type="SUPFAM" id="SSF47040">
    <property type="entry name" value="Kix domain of CBP (creb binding protein)"/>
    <property type="match status" value="1"/>
</dbReference>
<keyword evidence="16" id="KW-0805">Transcription regulation</keyword>
<feature type="compositionally biased region" description="Low complexity" evidence="27">
    <location>
        <begin position="965"/>
        <end position="977"/>
    </location>
</feature>
<dbReference type="SMART" id="SM00297">
    <property type="entry name" value="BROMO"/>
    <property type="match status" value="1"/>
</dbReference>
<feature type="compositionally biased region" description="Low complexity" evidence="27">
    <location>
        <begin position="1002"/>
        <end position="1027"/>
    </location>
</feature>
<protein>
    <recommendedName>
        <fullName evidence="3">histone acetyltransferase</fullName>
        <ecNumber evidence="3">2.3.1.48</ecNumber>
    </recommendedName>
</protein>
<keyword evidence="4" id="KW-0488">Methylation</keyword>
<dbReference type="InterPro" id="IPR035898">
    <property type="entry name" value="TAZ_dom_sf"/>
</dbReference>
<evidence type="ECO:0000256" key="3">
    <source>
        <dbReference type="ARBA" id="ARBA00013184"/>
    </source>
</evidence>
<feature type="compositionally biased region" description="Pro residues" evidence="27">
    <location>
        <begin position="2576"/>
        <end position="2598"/>
    </location>
</feature>
<dbReference type="Pfam" id="PF02172">
    <property type="entry name" value="KIX"/>
    <property type="match status" value="1"/>
</dbReference>
<dbReference type="Gene3D" id="3.30.60.90">
    <property type="match status" value="1"/>
</dbReference>
<feature type="domain" description="TAZ-type" evidence="29">
    <location>
        <begin position="1989"/>
        <end position="2070"/>
    </location>
</feature>
<evidence type="ECO:0000256" key="12">
    <source>
        <dbReference type="ARBA" id="ARBA00022833"/>
    </source>
</evidence>
<evidence type="ECO:0000256" key="1">
    <source>
        <dbReference type="ARBA" id="ARBA00004123"/>
    </source>
</evidence>
<feature type="compositionally biased region" description="Low complexity" evidence="27">
    <location>
        <begin position="2449"/>
        <end position="2475"/>
    </location>
</feature>
<dbReference type="InterPro" id="IPR036427">
    <property type="entry name" value="Bromodomain-like_sf"/>
</dbReference>
<feature type="compositionally biased region" description="Polar residues" evidence="27">
    <location>
        <begin position="886"/>
        <end position="927"/>
    </location>
</feature>
<dbReference type="GO" id="GO:0008270">
    <property type="term" value="F:zinc ion binding"/>
    <property type="evidence" value="ECO:0007669"/>
    <property type="project" value="UniProtKB-KW"/>
</dbReference>
<keyword evidence="10" id="KW-0677">Repeat</keyword>
<feature type="region of interest" description="Disordered" evidence="27">
    <location>
        <begin position="1968"/>
        <end position="1991"/>
    </location>
</feature>
<evidence type="ECO:0000256" key="11">
    <source>
        <dbReference type="ARBA" id="ARBA00022771"/>
    </source>
</evidence>
<dbReference type="Pfam" id="PF00569">
    <property type="entry name" value="ZZ"/>
    <property type="match status" value="1"/>
</dbReference>
<dbReference type="GO" id="GO:0005667">
    <property type="term" value="C:transcription regulator complex"/>
    <property type="evidence" value="ECO:0007669"/>
    <property type="project" value="TreeGrafter"/>
</dbReference>
<dbReference type="PROSITE" id="PS00633">
    <property type="entry name" value="BROMODOMAIN_1"/>
    <property type="match status" value="1"/>
</dbReference>
<dbReference type="GO" id="GO:0003713">
    <property type="term" value="F:transcription coactivator activity"/>
    <property type="evidence" value="ECO:0007669"/>
    <property type="project" value="TreeGrafter"/>
</dbReference>
<dbReference type="InterPro" id="IPR038547">
    <property type="entry name" value="RING_CBP-p300_sf"/>
</dbReference>
<dbReference type="Proteomes" id="UP001153620">
    <property type="component" value="Chromosome 2"/>
</dbReference>
<feature type="compositionally biased region" description="Low complexity" evidence="27">
    <location>
        <begin position="616"/>
        <end position="645"/>
    </location>
</feature>
<evidence type="ECO:0000256" key="8">
    <source>
        <dbReference type="ARBA" id="ARBA00022679"/>
    </source>
</evidence>
<accession>A0A9P0IV70</accession>
<feature type="region of interest" description="Disordered" evidence="27">
    <location>
        <begin position="1773"/>
        <end position="1836"/>
    </location>
</feature>
<dbReference type="CDD" id="cd15557">
    <property type="entry name" value="PHD_CBP_p300"/>
    <property type="match status" value="1"/>
</dbReference>
<sequence length="2651" mass="296054">MADHLDEPPQKKQKKDPFQGPDSNLYSTGPNFDDMLLLETELPDELMAGGPSSWEQQMVTNNKPPAQGPGPGQIYQTSQMNGGDEAIVPTNVATLQRQQQHQQQLAHLLQQGQKNPMNVGNPHLNQLTNKNPIQGGPNVTAVMNNLGVSNMTMSMAPNNGTNNAMTMQGISTLAGNVNQGGMIITNSAAGPMSGGGLVLNKNNQMNQLPPNMQNGPGLQMMQPQRMITSILQNRGNPGSHLINAPRMQNPGMLPNQMSQMNQQSYQMNNAGSFNNQPGNNQQVLLPNMQQNRLPMSQQINAVRLQTPIVNNNDACGGLKVVGVNNITGNMVNNNDAVGMAQQQSPANAPNQAGPNQVRLPTTVAGAQQQPQQTGPGSSGIATNNPLMADPEKRKLIQQQLVLLLHAHKCMRRENDTCTLQHCRTMKDVLNHMTTCNLGKNCPRTHCSSSRQIINHWKNCNRGDCPVCSPLKQSESNKNKAGQPGQQQNVVAGQQQQQQQQGNAMQNQQSQQNATQQGNLTGDMNQNQNQQQQPSNDGPMQINAQQTLSNVTNPNEIIRPQFGANNMNALGAMRMQQQQQQQQQQNQQAPQQQMQQPNMAGPRMTMSDANQSTMDRLIQQQQQQQSGMIQQQQQQQQSQTQNQQNATQLQNQMINMLQQSNDTSNANGGANNVRNDASSLLSTQRPVNLPNNSMLQQQQNQSTNIPNQQQQQSQLQQQHLANMQQFNNVLENINAANGNVASVTSVTTNLNQIQGNLAGPSSGSKDWHQSITPDLRNHLVHKLVQAIFPTNDMNAMYDKRMSNLLAYARKVEGDMYEMANTRSEYYHLLAEKIYKIQKELEEKRQKRKEQQQQQAAQQQQANQVRGMPPNFPQQNIPNNPNLIPRMPTNQGLQMGNQTGQQNFPGNQRMPFNTGQQVPQSNMGSQMVVGQSGPSPSSGGGNTPNLLVPNSGLSPFSCNSSGMTPPNSAAAQQNSQQQQMLSNRPIMSPSNDFNPNIIHVVGGNNMQQQQNKNQTVNSQAPSPFSQSQNQNVFNNNIMMQNNQQQQRMGSNSSNMMPPTPTSSDLNSTIPVPSPSPSLNSNGPPPSVSTPNTPNVSMFRPPPEPTPPLSITSPGKGQNNFGHMSNSGMNSMMSGRSSLSSQRAALEAACKEEDSPPPVPSPQNANRGKLDQKLGDDIKVKMETEDGDKCDVKPDIKMEDSDDHKAGSKWMEVGDIKKEKNEDGQHVDINTNVIGREGWEDYKDIKRTEKMEDDVKKIKEEAMSPGSSNQESQALVKPELKLEPVATTDKKVKTCTFKPEELCEALLPTLEKLIRQEPESLPFRSPVDPIALGIPDYLDIIRKPMDLGTIEKNLKKGEYSDPWEYVDDVWLMFDNAWLYNRKTSRVYRYCTKLSEEFEKEIDPVMQALGYCCGRKYTFNPQVLCCYGKQLCTIPRDAKYFSYLDRNAFTNASDRYVFCQRCFNDIPGDTVSLGDDPTQTQTQIKKDQFKEMKNDHLELEPFVTCNECGRKQHQICVLYHEQIWSRGFTCDKCLDKKGQKRKPNKFNAKSLATSKLGIYIETRVNNFLKKKEAGAGEVYIRVVSSSDRMVEVKPGMKSRFVDTGDMPGDFPYRAKALFAFQELEGKTVCFFGMHVQEYGSECSAPNTRRVYIAYLDSVHFFRPKNHRTAVYHEILLSYMDYAKQLGYTMAHIWACPPSEGDDYIFHCHPPEQKIPKPKRLQEWYKKMLDKGITERIIQDYKDILKQAMEDKLTSACELPYFEGDFWPNVIEESIKELDHEEEEKRKQAEAAEAANANSSINDDSDNGTEDNKKKGQKSQKKKSYKSKAAQRKNTKKVSEQSGNDLSDKIFACMEKHKEVFFVIRLHSAQSAAILAPIQDPDPLYNCDLMDGRDAFLTLARDKHYEFSSLRRAQFSTMCMLYELHNQGQDKFVYTCNNCKNHVETRYHCTVCDDYDLCLSCKEKVGHPHKMERLGFDLDDGSSPTDGRPQSNPQEARKQSIQRCIQSLVHACQCRDANCRLPSCQKMKRVVTHTKNCKRKTHGGCPICKQLIALCCYHAKHCKENKCLVPFCPNIKQKLRQQSLAQRLQEQQFNRRRAAAMNIRMQAMSQQSAIQQATPTPVHGSKEEMSPSSMSPHHGNSMGGMGSPHHITGVKPGSQQQQQQQQTTQKPPPAVLQVVKQVQAEAARQQSHGGNYGKMGQTMHPPNMRMPNHLNPNVSKPQHAAGINVGGPNPNANMMANDWNNGPRFSNPNVNNPNAMRSPNPGAQMVVPNQMQANQQMVQSGNMPGNSQMMRPGAGNMQGMVQLGPNNVPQKQAVQQLIQTLKNNPGPEQQQQLLQILKANPQLMAAFIKQRQQNQLNNQQQQQQQQNQQNVVGQQQNPQQMQPNQNAGHQMMINQQMQQQQQQQQQNQMQQPNQMMMMSNGPNQMVNRMQGGMGNPNVQQGGNLGGVLGGPMQNQQQNQQSQQQQWFNKQQQQQQPQQPIILQRQIQGIGNYQGGPTSYMARPRQPQMGGMNQNNFQGIFNADQQQQGMKPNQPLQSPGNSVLSSQLQGGIQHQVVMGPPGGQHATMQQQMMQNVRSPPPIASPQANPSPRPAPSPRAQPSPHHLPSHSPGGDMHNHLVHPHQSPLPAMDNNVMGESQLNAQEQLSKFVEKL</sequence>
<feature type="domain" description="TAZ-type" evidence="29">
    <location>
        <begin position="389"/>
        <end position="470"/>
    </location>
</feature>
<dbReference type="FunFam" id="1.20.1020.10:FF:000001">
    <property type="entry name" value="E1A binding protein p300"/>
    <property type="match status" value="1"/>
</dbReference>
<evidence type="ECO:0000259" key="31">
    <source>
        <dbReference type="PROSITE" id="PS50952"/>
    </source>
</evidence>
<dbReference type="PANTHER" id="PTHR13808">
    <property type="entry name" value="CBP/P300-RELATED"/>
    <property type="match status" value="1"/>
</dbReference>
<dbReference type="PANTHER" id="PTHR13808:SF1">
    <property type="entry name" value="HISTONE ACETYLTRANSFERASE"/>
    <property type="match status" value="1"/>
</dbReference>
<dbReference type="FunFam" id="1.20.920.10:FF:000001">
    <property type="entry name" value="Histone acetyltransferase p300"/>
    <property type="match status" value="1"/>
</dbReference>
<dbReference type="CDD" id="cd20910">
    <property type="entry name" value="NCBD_CREBBP-p300_like"/>
    <property type="match status" value="1"/>
</dbReference>
<evidence type="ECO:0000256" key="15">
    <source>
        <dbReference type="ARBA" id="ARBA00022990"/>
    </source>
</evidence>
<dbReference type="PROSITE" id="PS50135">
    <property type="entry name" value="ZF_ZZ_2"/>
    <property type="match status" value="1"/>
</dbReference>
<dbReference type="InterPro" id="IPR010303">
    <property type="entry name" value="RING_CBP-p300"/>
</dbReference>
<dbReference type="EMBL" id="OU895878">
    <property type="protein sequence ID" value="CAH1717387.1"/>
    <property type="molecule type" value="Genomic_DNA"/>
</dbReference>
<evidence type="ECO:0000259" key="28">
    <source>
        <dbReference type="PROSITE" id="PS50014"/>
    </source>
</evidence>
<feature type="compositionally biased region" description="Basic and acidic residues" evidence="27">
    <location>
        <begin position="1"/>
        <end position="10"/>
    </location>
</feature>
<reference evidence="33" key="2">
    <citation type="submission" date="2022-10" db="EMBL/GenBank/DDBJ databases">
        <authorList>
            <consortium name="ENA_rothamsted_submissions"/>
            <consortium name="culmorum"/>
            <person name="King R."/>
        </authorList>
    </citation>
    <scope>NUCLEOTIDE SEQUENCE</scope>
</reference>
<dbReference type="InterPro" id="IPR003101">
    <property type="entry name" value="KIX_dom"/>
</dbReference>
<dbReference type="SUPFAM" id="SSF69125">
    <property type="entry name" value="Nuclear receptor coactivator interlocking domain"/>
    <property type="match status" value="1"/>
</dbReference>
<feature type="compositionally biased region" description="Basic and acidic residues" evidence="27">
    <location>
        <begin position="1773"/>
        <end position="1785"/>
    </location>
</feature>
<dbReference type="Pfam" id="PF02135">
    <property type="entry name" value="zf-TAZ"/>
    <property type="match status" value="2"/>
</dbReference>
<dbReference type="InterPro" id="IPR009110">
    <property type="entry name" value="Nuc_rcpt_coact"/>
</dbReference>
<feature type="compositionally biased region" description="Polar residues" evidence="27">
    <location>
        <begin position="2564"/>
        <end position="2575"/>
    </location>
</feature>
<dbReference type="InterPro" id="IPR000197">
    <property type="entry name" value="Znf_TAZ"/>
</dbReference>
<dbReference type="GO" id="GO:0140297">
    <property type="term" value="F:DNA-binding transcription factor binding"/>
    <property type="evidence" value="ECO:0007669"/>
    <property type="project" value="UniProtKB-ARBA"/>
</dbReference>
<dbReference type="SMART" id="SM00551">
    <property type="entry name" value="ZnF_TAZ"/>
    <property type="match status" value="2"/>
</dbReference>
<feature type="compositionally biased region" description="Low complexity" evidence="27">
    <location>
        <begin position="871"/>
        <end position="883"/>
    </location>
</feature>
<comment type="subcellular location">
    <subcellularLocation>
        <location evidence="2">Cytoplasm</location>
    </subcellularLocation>
    <subcellularLocation>
        <location evidence="1">Nucleus</location>
    </subcellularLocation>
</comment>
<dbReference type="GO" id="GO:0004402">
    <property type="term" value="F:histone acetyltransferase activity"/>
    <property type="evidence" value="ECO:0007669"/>
    <property type="project" value="InterPro"/>
</dbReference>
<keyword evidence="12 25" id="KW-0862">Zinc</keyword>
<dbReference type="Pfam" id="PF06001">
    <property type="entry name" value="RING_CBP-p300"/>
    <property type="match status" value="1"/>
</dbReference>
<feature type="compositionally biased region" description="Low complexity" evidence="27">
    <location>
        <begin position="364"/>
        <end position="375"/>
    </location>
</feature>
<feature type="region of interest" description="Disordered" evidence="27">
    <location>
        <begin position="694"/>
        <end position="717"/>
    </location>
</feature>
<comment type="catalytic activity">
    <reaction evidence="23">
        <text>L-lysyl-[protein] + acetyl-CoA = N(6)-acetyl-L-lysyl-[protein] + CoA + H(+)</text>
        <dbReference type="Rhea" id="RHEA:45948"/>
        <dbReference type="Rhea" id="RHEA-COMP:9752"/>
        <dbReference type="Rhea" id="RHEA-COMP:10731"/>
        <dbReference type="ChEBI" id="CHEBI:15378"/>
        <dbReference type="ChEBI" id="CHEBI:29969"/>
        <dbReference type="ChEBI" id="CHEBI:57287"/>
        <dbReference type="ChEBI" id="CHEBI:57288"/>
        <dbReference type="ChEBI" id="CHEBI:61930"/>
        <dbReference type="EC" id="2.3.1.48"/>
    </reaction>
</comment>
<dbReference type="SUPFAM" id="SSF57850">
    <property type="entry name" value="RING/U-box"/>
    <property type="match status" value="1"/>
</dbReference>
<evidence type="ECO:0000256" key="26">
    <source>
        <dbReference type="PROSITE-ProRule" id="PRU00228"/>
    </source>
</evidence>
<evidence type="ECO:0000256" key="16">
    <source>
        <dbReference type="ARBA" id="ARBA00023015"/>
    </source>
</evidence>
<dbReference type="GO" id="GO:0031981">
    <property type="term" value="C:nuclear lumen"/>
    <property type="evidence" value="ECO:0007669"/>
    <property type="project" value="UniProtKB-ARBA"/>
</dbReference>
<feature type="region of interest" description="Disordered" evidence="27">
    <location>
        <begin position="2104"/>
        <end position="2167"/>
    </location>
</feature>
<evidence type="ECO:0000256" key="21">
    <source>
        <dbReference type="ARBA" id="ARBA00023315"/>
    </source>
</evidence>
<dbReference type="CDD" id="cd15802">
    <property type="entry name" value="RING_CBP-p300"/>
    <property type="match status" value="1"/>
</dbReference>
<keyword evidence="9 25" id="KW-0479">Metal-binding</keyword>
<feature type="compositionally biased region" description="Polar residues" evidence="27">
    <location>
        <begin position="2525"/>
        <end position="2550"/>
    </location>
</feature>
<dbReference type="GO" id="GO:0000123">
    <property type="term" value="C:histone acetyltransferase complex"/>
    <property type="evidence" value="ECO:0007669"/>
    <property type="project" value="TreeGrafter"/>
</dbReference>
<feature type="region of interest" description="Disordered" evidence="27">
    <location>
        <begin position="364"/>
        <end position="385"/>
    </location>
</feature>
<dbReference type="InterPro" id="IPR031162">
    <property type="entry name" value="CBP_P300_HAT"/>
</dbReference>
<feature type="region of interest" description="Disordered" evidence="27">
    <location>
        <begin position="1183"/>
        <end position="1204"/>
    </location>
</feature>
<evidence type="ECO:0000256" key="13">
    <source>
        <dbReference type="ARBA" id="ARBA00022843"/>
    </source>
</evidence>
<feature type="compositionally biased region" description="Polar residues" evidence="27">
    <location>
        <begin position="53"/>
        <end position="64"/>
    </location>
</feature>